<sequence length="135" mass="15127">MRGASRACRRHFCVLALSLHMPGGVARHPRRLAPQKNWTKKSPYREDTGVPELLLPRCAYGICETGDPAGGSRFRTSSLPLLRKRRSGKAIRLLAARFSARPPPAVARARLAARRAARERCWRYHRANPHAARVA</sequence>
<reference evidence="1" key="1">
    <citation type="submission" date="2016-12" db="EMBL/GenBank/DDBJ databases">
        <authorList>
            <person name="Moulin L."/>
        </authorList>
    </citation>
    <scope>NUCLEOTIDE SEQUENCE [LARGE SCALE GENOMIC DNA]</scope>
    <source>
        <strain evidence="1">STM 7183</strain>
    </source>
</reference>
<accession>A0A1N7RMW7</accession>
<protein>
    <submittedName>
        <fullName evidence="1">Uncharacterized protein</fullName>
    </submittedName>
</protein>
<dbReference type="EMBL" id="CYGY02000009">
    <property type="protein sequence ID" value="SIT36398.1"/>
    <property type="molecule type" value="Genomic_DNA"/>
</dbReference>
<proteinExistence type="predicted"/>
<organism evidence="1 2">
    <name type="scientific">Paraburkholderia piptadeniae</name>
    <dbReference type="NCBI Taxonomy" id="1701573"/>
    <lineage>
        <taxon>Bacteria</taxon>
        <taxon>Pseudomonadati</taxon>
        <taxon>Pseudomonadota</taxon>
        <taxon>Betaproteobacteria</taxon>
        <taxon>Burkholderiales</taxon>
        <taxon>Burkholderiaceae</taxon>
        <taxon>Paraburkholderia</taxon>
    </lineage>
</organism>
<dbReference type="Proteomes" id="UP000195569">
    <property type="component" value="Unassembled WGS sequence"/>
</dbReference>
<evidence type="ECO:0000313" key="2">
    <source>
        <dbReference type="Proteomes" id="UP000195569"/>
    </source>
</evidence>
<comment type="caution">
    <text evidence="1">The sequence shown here is derived from an EMBL/GenBank/DDBJ whole genome shotgun (WGS) entry which is preliminary data.</text>
</comment>
<name>A0A1N7RMW7_9BURK</name>
<dbReference type="AlphaFoldDB" id="A0A1N7RMW7"/>
<keyword evidence="2" id="KW-1185">Reference proteome</keyword>
<gene>
    <name evidence="1" type="ORF">BN2476_90060</name>
</gene>
<evidence type="ECO:0000313" key="1">
    <source>
        <dbReference type="EMBL" id="SIT36398.1"/>
    </source>
</evidence>